<evidence type="ECO:0000256" key="6">
    <source>
        <dbReference type="SAM" id="Phobius"/>
    </source>
</evidence>
<evidence type="ECO:0000256" key="1">
    <source>
        <dbReference type="ARBA" id="ARBA00004162"/>
    </source>
</evidence>
<reference evidence="8" key="2">
    <citation type="submission" date="2020-09" db="EMBL/GenBank/DDBJ databases">
        <authorList>
            <person name="Sun Q."/>
            <person name="Ohkuma M."/>
        </authorList>
    </citation>
    <scope>NUCLEOTIDE SEQUENCE</scope>
    <source>
        <strain evidence="8">JCM 13919</strain>
    </source>
</reference>
<gene>
    <name evidence="8" type="ORF">GCM10007966_22730</name>
</gene>
<evidence type="ECO:0000256" key="4">
    <source>
        <dbReference type="ARBA" id="ARBA00022989"/>
    </source>
</evidence>
<evidence type="ECO:0000259" key="7">
    <source>
        <dbReference type="Pfam" id="PF04024"/>
    </source>
</evidence>
<comment type="caution">
    <text evidence="8">The sequence shown here is derived from an EMBL/GenBank/DDBJ whole genome shotgun (WGS) entry which is preliminary data.</text>
</comment>
<feature type="domain" description="Phage shock protein PspC N-terminal" evidence="7">
    <location>
        <begin position="9"/>
        <end position="65"/>
    </location>
</feature>
<keyword evidence="4 6" id="KW-1133">Transmembrane helix</keyword>
<dbReference type="InterPro" id="IPR052027">
    <property type="entry name" value="PspC"/>
</dbReference>
<evidence type="ECO:0000313" key="9">
    <source>
        <dbReference type="Proteomes" id="UP000630149"/>
    </source>
</evidence>
<organism evidence="8 9">
    <name type="scientific">Legionella impletisoli</name>
    <dbReference type="NCBI Taxonomy" id="343510"/>
    <lineage>
        <taxon>Bacteria</taxon>
        <taxon>Pseudomonadati</taxon>
        <taxon>Pseudomonadota</taxon>
        <taxon>Gammaproteobacteria</taxon>
        <taxon>Legionellales</taxon>
        <taxon>Legionellaceae</taxon>
        <taxon>Legionella</taxon>
    </lineage>
</organism>
<comment type="subcellular location">
    <subcellularLocation>
        <location evidence="1">Cell membrane</location>
        <topology evidence="1">Single-pass membrane protein</topology>
    </subcellularLocation>
</comment>
<name>A0A917JZY0_9GAMM</name>
<dbReference type="RefSeq" id="WP_131777497.1">
    <property type="nucleotide sequence ID" value="NZ_BMOB01000016.1"/>
</dbReference>
<dbReference type="EMBL" id="BMOB01000016">
    <property type="protein sequence ID" value="GGI93587.1"/>
    <property type="molecule type" value="Genomic_DNA"/>
</dbReference>
<dbReference type="GO" id="GO:0005886">
    <property type="term" value="C:plasma membrane"/>
    <property type="evidence" value="ECO:0007669"/>
    <property type="project" value="UniProtKB-SubCell"/>
</dbReference>
<feature type="transmembrane region" description="Helical" evidence="6">
    <location>
        <begin position="40"/>
        <end position="63"/>
    </location>
</feature>
<evidence type="ECO:0000256" key="2">
    <source>
        <dbReference type="ARBA" id="ARBA00022475"/>
    </source>
</evidence>
<proteinExistence type="predicted"/>
<dbReference type="OrthoDB" id="7359894at2"/>
<evidence type="ECO:0000256" key="3">
    <source>
        <dbReference type="ARBA" id="ARBA00022692"/>
    </source>
</evidence>
<dbReference type="PANTHER" id="PTHR33885">
    <property type="entry name" value="PHAGE SHOCK PROTEIN C"/>
    <property type="match status" value="1"/>
</dbReference>
<dbReference type="Proteomes" id="UP000630149">
    <property type="component" value="Unassembled WGS sequence"/>
</dbReference>
<accession>A0A917JZY0</accession>
<dbReference type="PANTHER" id="PTHR33885:SF3">
    <property type="entry name" value="PHAGE SHOCK PROTEIN C"/>
    <property type="match status" value="1"/>
</dbReference>
<evidence type="ECO:0000313" key="8">
    <source>
        <dbReference type="EMBL" id="GGI93587.1"/>
    </source>
</evidence>
<protein>
    <submittedName>
        <fullName evidence="8">PspC domain-containing protein</fullName>
    </submittedName>
</protein>
<dbReference type="InterPro" id="IPR007168">
    <property type="entry name" value="Phageshock_PspC_N"/>
</dbReference>
<dbReference type="AlphaFoldDB" id="A0A917JZY0"/>
<dbReference type="Pfam" id="PF04024">
    <property type="entry name" value="PspC"/>
    <property type="match status" value="1"/>
</dbReference>
<reference evidence="8" key="1">
    <citation type="journal article" date="2014" name="Int. J. Syst. Evol. Microbiol.">
        <title>Complete genome sequence of Corynebacterium casei LMG S-19264T (=DSM 44701T), isolated from a smear-ripened cheese.</title>
        <authorList>
            <consortium name="US DOE Joint Genome Institute (JGI-PGF)"/>
            <person name="Walter F."/>
            <person name="Albersmeier A."/>
            <person name="Kalinowski J."/>
            <person name="Ruckert C."/>
        </authorList>
    </citation>
    <scope>NUCLEOTIDE SEQUENCE</scope>
    <source>
        <strain evidence="8">JCM 13919</strain>
    </source>
</reference>
<keyword evidence="2" id="KW-1003">Cell membrane</keyword>
<keyword evidence="5 6" id="KW-0472">Membrane</keyword>
<sequence length="68" mass="7847">MTKKQKPYKRLYRSRDERMIAGVCGGLAQYMNSDPTWVRLAFLLFLLLGGSALLVYLVMWLVVPLEPE</sequence>
<evidence type="ECO:0000256" key="5">
    <source>
        <dbReference type="ARBA" id="ARBA00023136"/>
    </source>
</evidence>
<keyword evidence="3 6" id="KW-0812">Transmembrane</keyword>
<keyword evidence="9" id="KW-1185">Reference proteome</keyword>